<feature type="transmembrane region" description="Helical" evidence="9">
    <location>
        <begin position="47"/>
        <end position="64"/>
    </location>
</feature>
<dbReference type="Pfam" id="PF04290">
    <property type="entry name" value="DctQ"/>
    <property type="match status" value="1"/>
</dbReference>
<dbReference type="GO" id="GO:0005886">
    <property type="term" value="C:plasma membrane"/>
    <property type="evidence" value="ECO:0007669"/>
    <property type="project" value="UniProtKB-SubCell"/>
</dbReference>
<evidence type="ECO:0000313" key="13">
    <source>
        <dbReference type="Proteomes" id="UP000190135"/>
    </source>
</evidence>
<proteinExistence type="inferred from homology"/>
<evidence type="ECO:0000256" key="8">
    <source>
        <dbReference type="ARBA" id="ARBA00038436"/>
    </source>
</evidence>
<keyword evidence="4 9" id="KW-0997">Cell inner membrane</keyword>
<keyword evidence="2 9" id="KW-0813">Transport</keyword>
<dbReference type="Proteomes" id="UP000190135">
    <property type="component" value="Unassembled WGS sequence"/>
</dbReference>
<feature type="transmembrane region" description="Helical" evidence="9">
    <location>
        <begin position="84"/>
        <end position="103"/>
    </location>
</feature>
<feature type="transmembrane region" description="Helical" evidence="9">
    <location>
        <begin position="155"/>
        <end position="177"/>
    </location>
</feature>
<gene>
    <name evidence="12" type="ORF">SAMN05428963_102283</name>
</gene>
<comment type="similarity">
    <text evidence="8 9">Belongs to the TRAP transporter small permease family.</text>
</comment>
<comment type="function">
    <text evidence="9">Part of the tripartite ATP-independent periplasmic (TRAP) transport system.</text>
</comment>
<evidence type="ECO:0000256" key="9">
    <source>
        <dbReference type="RuleBase" id="RU369079"/>
    </source>
</evidence>
<organism evidence="12 13">
    <name type="scientific">Consotaella salsifontis</name>
    <dbReference type="NCBI Taxonomy" id="1365950"/>
    <lineage>
        <taxon>Bacteria</taxon>
        <taxon>Pseudomonadati</taxon>
        <taxon>Pseudomonadota</taxon>
        <taxon>Alphaproteobacteria</taxon>
        <taxon>Hyphomicrobiales</taxon>
        <taxon>Aurantimonadaceae</taxon>
        <taxon>Consotaella</taxon>
    </lineage>
</organism>
<feature type="region of interest" description="Disordered" evidence="10">
    <location>
        <begin position="199"/>
        <end position="248"/>
    </location>
</feature>
<comment type="subunit">
    <text evidence="9">The complex comprises the extracytoplasmic solute receptor protein and the two transmembrane proteins.</text>
</comment>
<keyword evidence="7 9" id="KW-0472">Membrane</keyword>
<name>A0A1T4MT29_9HYPH</name>
<dbReference type="EMBL" id="FUXL01000002">
    <property type="protein sequence ID" value="SJZ70229.1"/>
    <property type="molecule type" value="Genomic_DNA"/>
</dbReference>
<evidence type="ECO:0000256" key="1">
    <source>
        <dbReference type="ARBA" id="ARBA00004429"/>
    </source>
</evidence>
<dbReference type="GO" id="GO:0022857">
    <property type="term" value="F:transmembrane transporter activity"/>
    <property type="evidence" value="ECO:0007669"/>
    <property type="project" value="UniProtKB-UniRule"/>
</dbReference>
<dbReference type="PANTHER" id="PTHR35011">
    <property type="entry name" value="2,3-DIKETO-L-GULONATE TRAP TRANSPORTER SMALL PERMEASE PROTEIN YIAM"/>
    <property type="match status" value="1"/>
</dbReference>
<keyword evidence="13" id="KW-1185">Reference proteome</keyword>
<keyword evidence="5 9" id="KW-0812">Transmembrane</keyword>
<feature type="transmembrane region" description="Helical" evidence="9">
    <location>
        <begin position="15"/>
        <end position="35"/>
    </location>
</feature>
<accession>A0A1T4MT29</accession>
<dbReference type="RefSeq" id="WP_078706956.1">
    <property type="nucleotide sequence ID" value="NZ_FUXL01000002.1"/>
</dbReference>
<feature type="compositionally biased region" description="Basic and acidic residues" evidence="10">
    <location>
        <begin position="239"/>
        <end position="248"/>
    </location>
</feature>
<keyword evidence="6 9" id="KW-1133">Transmembrane helix</keyword>
<comment type="subcellular location">
    <subcellularLocation>
        <location evidence="1 9">Cell inner membrane</location>
        <topology evidence="1 9">Multi-pass membrane protein</topology>
    </subcellularLocation>
</comment>
<evidence type="ECO:0000256" key="7">
    <source>
        <dbReference type="ARBA" id="ARBA00023136"/>
    </source>
</evidence>
<evidence type="ECO:0000313" key="12">
    <source>
        <dbReference type="EMBL" id="SJZ70229.1"/>
    </source>
</evidence>
<evidence type="ECO:0000256" key="6">
    <source>
        <dbReference type="ARBA" id="ARBA00022989"/>
    </source>
</evidence>
<sequence>MARFNKAVDRFEENVLAILMAAITIISFTQVIARYGFNSGWGGALELTRILFAWLILFGMSYGLKIGAHLGVDAVVRLFPKPVVRVFGLFGALATLAYAVILIKSDWLQLFGAQARGGAYDYWLLLWKRPFGLDDLRYPLWMQDTFGLQERVQRWVAYLMLPVGLGLLALRSAQAFWQIATGKRELVVASHEAEELVAENRGALADHEPGEEPFDEVFAESAETPEQKQAHDARHRPHRPEDGRPTGR</sequence>
<evidence type="ECO:0000256" key="2">
    <source>
        <dbReference type="ARBA" id="ARBA00022448"/>
    </source>
</evidence>
<keyword evidence="3" id="KW-1003">Cell membrane</keyword>
<dbReference type="STRING" id="1365950.SAMN05428963_102283"/>
<evidence type="ECO:0000259" key="11">
    <source>
        <dbReference type="Pfam" id="PF04290"/>
    </source>
</evidence>
<dbReference type="PANTHER" id="PTHR35011:SF2">
    <property type="entry name" value="2,3-DIKETO-L-GULONATE TRAP TRANSPORTER SMALL PERMEASE PROTEIN YIAM"/>
    <property type="match status" value="1"/>
</dbReference>
<protein>
    <recommendedName>
        <fullName evidence="9">TRAP transporter small permease protein</fullName>
    </recommendedName>
</protein>
<evidence type="ECO:0000256" key="10">
    <source>
        <dbReference type="SAM" id="MobiDB-lite"/>
    </source>
</evidence>
<dbReference type="OrthoDB" id="7843639at2"/>
<dbReference type="InterPro" id="IPR055348">
    <property type="entry name" value="DctQ"/>
</dbReference>
<evidence type="ECO:0000256" key="3">
    <source>
        <dbReference type="ARBA" id="ARBA00022475"/>
    </source>
</evidence>
<evidence type="ECO:0000256" key="4">
    <source>
        <dbReference type="ARBA" id="ARBA00022519"/>
    </source>
</evidence>
<dbReference type="AlphaFoldDB" id="A0A1T4MT29"/>
<evidence type="ECO:0000256" key="5">
    <source>
        <dbReference type="ARBA" id="ARBA00022692"/>
    </source>
</evidence>
<feature type="domain" description="Tripartite ATP-independent periplasmic transporters DctQ component" evidence="11">
    <location>
        <begin position="23"/>
        <end position="180"/>
    </location>
</feature>
<reference evidence="12 13" key="1">
    <citation type="submission" date="2017-02" db="EMBL/GenBank/DDBJ databases">
        <authorList>
            <person name="Peterson S.W."/>
        </authorList>
    </citation>
    <scope>NUCLEOTIDE SEQUENCE [LARGE SCALE GENOMIC DNA]</scope>
    <source>
        <strain evidence="12 13">USBA 369</strain>
    </source>
</reference>
<dbReference type="InterPro" id="IPR007387">
    <property type="entry name" value="TRAP_DctQ"/>
</dbReference>
<dbReference type="GO" id="GO:0015740">
    <property type="term" value="P:C4-dicarboxylate transport"/>
    <property type="evidence" value="ECO:0007669"/>
    <property type="project" value="TreeGrafter"/>
</dbReference>